<comment type="caution">
    <text evidence="1">The sequence shown here is derived from an EMBL/GenBank/DDBJ whole genome shotgun (WGS) entry which is preliminary data.</text>
</comment>
<sequence>MKVTAIIQARMGSSRLPGKVLKKVLNKPLLEYQIERIKRAALIDDIVIATTTNAIDKPIVELSKRLSLTYYCGSENDVLSRYYEAAKISKAETIVRLTSDCPIIDHRVIDKVIKFYLDSNGQYDYVSNTLNRTYPRGMDIEVFSASSLEKAHAESSLEHEREHVTPFIFLNPGRFKLANITYTENQKQHRWTVDTPEDFLLIKKIIEKLYPTKPDFSLEDTLALLNTFPEWSLLNARIEQKEIFNDNNDKYK</sequence>
<dbReference type="PANTHER" id="PTHR42866">
    <property type="entry name" value="3-DEOXY-MANNO-OCTULOSONATE CYTIDYLYLTRANSFERASE"/>
    <property type="match status" value="1"/>
</dbReference>
<name>A0A9Q4EUD4_9BACI</name>
<dbReference type="PANTHER" id="PTHR42866:SF1">
    <property type="entry name" value="SPORE COAT POLYSACCHARIDE BIOSYNTHESIS PROTEIN SPSF"/>
    <property type="match status" value="1"/>
</dbReference>
<dbReference type="InterPro" id="IPR003329">
    <property type="entry name" value="Cytidylyl_trans"/>
</dbReference>
<dbReference type="GeneID" id="76980159"/>
<dbReference type="EMBL" id="JALAXJ010000018">
    <property type="protein sequence ID" value="MCY9231119.1"/>
    <property type="molecule type" value="Genomic_DNA"/>
</dbReference>
<dbReference type="InterPro" id="IPR029044">
    <property type="entry name" value="Nucleotide-diphossugar_trans"/>
</dbReference>
<gene>
    <name evidence="1" type="ORF">MOE99_17515</name>
</gene>
<organism evidence="1 2">
    <name type="scientific">Bacillus inaquosorum</name>
    <dbReference type="NCBI Taxonomy" id="483913"/>
    <lineage>
        <taxon>Bacteria</taxon>
        <taxon>Bacillati</taxon>
        <taxon>Bacillota</taxon>
        <taxon>Bacilli</taxon>
        <taxon>Bacillales</taxon>
        <taxon>Bacillaceae</taxon>
        <taxon>Bacillus</taxon>
    </lineage>
</organism>
<accession>A0A9Q4EUD4</accession>
<evidence type="ECO:0000313" key="1">
    <source>
        <dbReference type="EMBL" id="MCY9231119.1"/>
    </source>
</evidence>
<proteinExistence type="predicted"/>
<evidence type="ECO:0000313" key="2">
    <source>
        <dbReference type="Proteomes" id="UP001066278"/>
    </source>
</evidence>
<dbReference type="SUPFAM" id="SSF53448">
    <property type="entry name" value="Nucleotide-diphospho-sugar transferases"/>
    <property type="match status" value="1"/>
</dbReference>
<protein>
    <submittedName>
        <fullName evidence="1">Glycosyltransferase family protein</fullName>
    </submittedName>
</protein>
<dbReference type="CDD" id="cd02518">
    <property type="entry name" value="GT2_SpsF"/>
    <property type="match status" value="1"/>
</dbReference>
<reference evidence="1" key="1">
    <citation type="submission" date="2022-02" db="EMBL/GenBank/DDBJ databases">
        <title>Crop Bioprotection Bacillus Genome Sequencing.</title>
        <authorList>
            <person name="Dunlap C."/>
        </authorList>
    </citation>
    <scope>NUCLEOTIDE SEQUENCE</scope>
    <source>
        <strain evidence="1">T20C13</strain>
    </source>
</reference>
<dbReference type="RefSeq" id="WP_060399683.1">
    <property type="nucleotide sequence ID" value="NZ_CP096592.1"/>
</dbReference>
<dbReference type="Proteomes" id="UP001066278">
    <property type="component" value="Unassembled WGS sequence"/>
</dbReference>
<dbReference type="GO" id="GO:0005829">
    <property type="term" value="C:cytosol"/>
    <property type="evidence" value="ECO:0007669"/>
    <property type="project" value="TreeGrafter"/>
</dbReference>
<dbReference type="AlphaFoldDB" id="A0A9Q4EUD4"/>
<dbReference type="KEGG" id="biq:AN935_18460"/>
<dbReference type="Pfam" id="PF02348">
    <property type="entry name" value="CTP_transf_3"/>
    <property type="match status" value="1"/>
</dbReference>
<dbReference type="Gene3D" id="3.90.550.10">
    <property type="entry name" value="Spore Coat Polysaccharide Biosynthesis Protein SpsA, Chain A"/>
    <property type="match status" value="1"/>
</dbReference>